<organism evidence="1 2">
    <name type="scientific">Diphasiastrum complanatum</name>
    <name type="common">Issler's clubmoss</name>
    <name type="synonym">Lycopodium complanatum</name>
    <dbReference type="NCBI Taxonomy" id="34168"/>
    <lineage>
        <taxon>Eukaryota</taxon>
        <taxon>Viridiplantae</taxon>
        <taxon>Streptophyta</taxon>
        <taxon>Embryophyta</taxon>
        <taxon>Tracheophyta</taxon>
        <taxon>Lycopodiopsida</taxon>
        <taxon>Lycopodiales</taxon>
        <taxon>Lycopodiaceae</taxon>
        <taxon>Lycopodioideae</taxon>
        <taxon>Diphasiastrum</taxon>
    </lineage>
</organism>
<comment type="caution">
    <text evidence="1">The sequence shown here is derived from an EMBL/GenBank/DDBJ whole genome shotgun (WGS) entry which is preliminary data.</text>
</comment>
<keyword evidence="2" id="KW-1185">Reference proteome</keyword>
<dbReference type="EMBL" id="CM055101">
    <property type="protein sequence ID" value="KAJ7541846.1"/>
    <property type="molecule type" value="Genomic_DNA"/>
</dbReference>
<dbReference type="Proteomes" id="UP001162992">
    <property type="component" value="Chromosome 10"/>
</dbReference>
<evidence type="ECO:0000313" key="1">
    <source>
        <dbReference type="EMBL" id="KAJ7541846.1"/>
    </source>
</evidence>
<reference evidence="2" key="1">
    <citation type="journal article" date="2024" name="Proc. Natl. Acad. Sci. U.S.A.">
        <title>Extraordinary preservation of gene collinearity over three hundred million years revealed in homosporous lycophytes.</title>
        <authorList>
            <person name="Li C."/>
            <person name="Wickell D."/>
            <person name="Kuo L.Y."/>
            <person name="Chen X."/>
            <person name="Nie B."/>
            <person name="Liao X."/>
            <person name="Peng D."/>
            <person name="Ji J."/>
            <person name="Jenkins J."/>
            <person name="Williams M."/>
            <person name="Shu S."/>
            <person name="Plott C."/>
            <person name="Barry K."/>
            <person name="Rajasekar S."/>
            <person name="Grimwood J."/>
            <person name="Han X."/>
            <person name="Sun S."/>
            <person name="Hou Z."/>
            <person name="He W."/>
            <person name="Dai G."/>
            <person name="Sun C."/>
            <person name="Schmutz J."/>
            <person name="Leebens-Mack J.H."/>
            <person name="Li F.W."/>
            <person name="Wang L."/>
        </authorList>
    </citation>
    <scope>NUCLEOTIDE SEQUENCE [LARGE SCALE GENOMIC DNA]</scope>
    <source>
        <strain evidence="2">cv. PW_Plant_1</strain>
    </source>
</reference>
<proteinExistence type="predicted"/>
<gene>
    <name evidence="1" type="ORF">O6H91_10G079300</name>
</gene>
<name>A0ACC2CIN1_DIPCM</name>
<sequence>MSKIFQLLLKFYSCWKSNLDVPLVIWVLFSKFGVVCFGLASQKFSLEREDTNPTKFNFGFWLISSSGVLPISVSMDVLNVGRCVLSTILFQAIVCSILTEVVSPSYGFNYKLAKKFKIVSGYACNFLKFIILVNVIH</sequence>
<evidence type="ECO:0000313" key="2">
    <source>
        <dbReference type="Proteomes" id="UP001162992"/>
    </source>
</evidence>
<accession>A0ACC2CIN1</accession>
<protein>
    <submittedName>
        <fullName evidence="1">Uncharacterized protein</fullName>
    </submittedName>
</protein>